<evidence type="ECO:0000313" key="2">
    <source>
        <dbReference type="Proteomes" id="UP001044222"/>
    </source>
</evidence>
<comment type="caution">
    <text evidence="1">The sequence shown here is derived from an EMBL/GenBank/DDBJ whole genome shotgun (WGS) entry which is preliminary data.</text>
</comment>
<sequence length="88" mass="10255">MREIIACVDTAWVQNTPCLHFRRVARWRQRKRRAHPSLLTVVTGTAPHWEQVVVPIQHGLQAIVPHSAWVFSERLTAIPDQECRFMCN</sequence>
<proteinExistence type="predicted"/>
<organism evidence="1 2">
    <name type="scientific">Anguilla anguilla</name>
    <name type="common">European freshwater eel</name>
    <name type="synonym">Muraena anguilla</name>
    <dbReference type="NCBI Taxonomy" id="7936"/>
    <lineage>
        <taxon>Eukaryota</taxon>
        <taxon>Metazoa</taxon>
        <taxon>Chordata</taxon>
        <taxon>Craniata</taxon>
        <taxon>Vertebrata</taxon>
        <taxon>Euteleostomi</taxon>
        <taxon>Actinopterygii</taxon>
        <taxon>Neopterygii</taxon>
        <taxon>Teleostei</taxon>
        <taxon>Anguilliformes</taxon>
        <taxon>Anguillidae</taxon>
        <taxon>Anguilla</taxon>
    </lineage>
</organism>
<accession>A0A9D3LNI4</accession>
<feature type="non-terminal residue" evidence="1">
    <location>
        <position position="1"/>
    </location>
</feature>
<dbReference type="EMBL" id="JAFIRN010000016">
    <property type="protein sequence ID" value="KAG5833601.1"/>
    <property type="molecule type" value="Genomic_DNA"/>
</dbReference>
<reference evidence="1" key="1">
    <citation type="submission" date="2021-01" db="EMBL/GenBank/DDBJ databases">
        <title>A chromosome-scale assembly of European eel, Anguilla anguilla.</title>
        <authorList>
            <person name="Henkel C."/>
            <person name="Jong-Raadsen S.A."/>
            <person name="Dufour S."/>
            <person name="Weltzien F.-A."/>
            <person name="Palstra A.P."/>
            <person name="Pelster B."/>
            <person name="Spaink H.P."/>
            <person name="Van Den Thillart G.E."/>
            <person name="Jansen H."/>
            <person name="Zahm M."/>
            <person name="Klopp C."/>
            <person name="Cedric C."/>
            <person name="Louis A."/>
            <person name="Berthelot C."/>
            <person name="Parey E."/>
            <person name="Roest Crollius H."/>
            <person name="Montfort J."/>
            <person name="Robinson-Rechavi M."/>
            <person name="Bucao C."/>
            <person name="Bouchez O."/>
            <person name="Gislard M."/>
            <person name="Lluch J."/>
            <person name="Milhes M."/>
            <person name="Lampietro C."/>
            <person name="Lopez Roques C."/>
            <person name="Donnadieu C."/>
            <person name="Braasch I."/>
            <person name="Desvignes T."/>
            <person name="Postlethwait J."/>
            <person name="Bobe J."/>
            <person name="Guiguen Y."/>
            <person name="Dirks R."/>
        </authorList>
    </citation>
    <scope>NUCLEOTIDE SEQUENCE</scope>
    <source>
        <strain evidence="1">Tag_6206</strain>
        <tissue evidence="1">Liver</tissue>
    </source>
</reference>
<keyword evidence="2" id="KW-1185">Reference proteome</keyword>
<protein>
    <submittedName>
        <fullName evidence="1">Uncharacterized protein</fullName>
    </submittedName>
</protein>
<dbReference type="AlphaFoldDB" id="A0A9D3LNI4"/>
<dbReference type="Proteomes" id="UP001044222">
    <property type="component" value="Chromosome 16"/>
</dbReference>
<evidence type="ECO:0000313" key="1">
    <source>
        <dbReference type="EMBL" id="KAG5833601.1"/>
    </source>
</evidence>
<gene>
    <name evidence="1" type="ORF">ANANG_G00277630</name>
</gene>
<name>A0A9D3LNI4_ANGAN</name>